<dbReference type="AlphaFoldDB" id="J5T4I9"/>
<keyword evidence="3" id="KW-0406">Ion transport</keyword>
<feature type="transmembrane region" description="Helical" evidence="8">
    <location>
        <begin position="207"/>
        <end position="226"/>
    </location>
</feature>
<feature type="transmembrane region" description="Helical" evidence="8">
    <location>
        <begin position="6"/>
        <end position="31"/>
    </location>
</feature>
<keyword evidence="3" id="KW-0813">Transport</keyword>
<keyword evidence="3" id="KW-0408">Iron</keyword>
<evidence type="ECO:0000256" key="4">
    <source>
        <dbReference type="ARBA" id="ARBA00022692"/>
    </source>
</evidence>
<evidence type="ECO:0000256" key="2">
    <source>
        <dbReference type="ARBA" id="ARBA00008333"/>
    </source>
</evidence>
<evidence type="ECO:0000313" key="10">
    <source>
        <dbReference type="Proteomes" id="UP000002748"/>
    </source>
</evidence>
<dbReference type="GO" id="GO:0015093">
    <property type="term" value="F:ferrous iron transmembrane transporter activity"/>
    <property type="evidence" value="ECO:0007669"/>
    <property type="project" value="TreeGrafter"/>
</dbReference>
<evidence type="ECO:0000256" key="8">
    <source>
        <dbReference type="SAM" id="Phobius"/>
    </source>
</evidence>
<keyword evidence="3" id="KW-0410">Iron transport</keyword>
<feature type="transmembrane region" description="Helical" evidence="8">
    <location>
        <begin position="174"/>
        <end position="195"/>
    </location>
</feature>
<evidence type="ECO:0000256" key="1">
    <source>
        <dbReference type="ARBA" id="ARBA00004141"/>
    </source>
</evidence>
<proteinExistence type="inferred from homology"/>
<evidence type="ECO:0000256" key="3">
    <source>
        <dbReference type="ARBA" id="ARBA00022496"/>
    </source>
</evidence>
<accession>J5T4I9</accession>
<evidence type="ECO:0000256" key="5">
    <source>
        <dbReference type="ARBA" id="ARBA00022989"/>
    </source>
</evidence>
<comment type="similarity">
    <text evidence="2">Belongs to the oxidase-dependent Fe transporter (OFeT) (TC 9.A.10.1) family.</text>
</comment>
<dbReference type="OrthoDB" id="4364at2759"/>
<feature type="transmembrane region" description="Helical" evidence="8">
    <location>
        <begin position="238"/>
        <end position="260"/>
    </location>
</feature>
<evidence type="ECO:0000313" key="9">
    <source>
        <dbReference type="EMBL" id="EJT49126.1"/>
    </source>
</evidence>
<gene>
    <name evidence="9" type="ORF">A1Q1_01775</name>
</gene>
<feature type="transmembrane region" description="Helical" evidence="8">
    <location>
        <begin position="109"/>
        <end position="130"/>
    </location>
</feature>
<comment type="subcellular location">
    <subcellularLocation>
        <location evidence="1">Membrane</location>
        <topology evidence="1">Multi-pass membrane protein</topology>
    </subcellularLocation>
</comment>
<keyword evidence="6 8" id="KW-0472">Membrane</keyword>
<dbReference type="EMBL" id="ALBS01000178">
    <property type="protein sequence ID" value="EJT49126.1"/>
    <property type="molecule type" value="Genomic_DNA"/>
</dbReference>
<name>J5T4I9_TRIAS</name>
<dbReference type="Proteomes" id="UP000002748">
    <property type="component" value="Unassembled WGS sequence"/>
</dbReference>
<protein>
    <recommendedName>
        <fullName evidence="11">High-affinity iron permease CaFTR1</fullName>
    </recommendedName>
</protein>
<dbReference type="HOGENOM" id="CLU_046738_1_1_1"/>
<feature type="transmembrane region" description="Helical" evidence="8">
    <location>
        <begin position="73"/>
        <end position="97"/>
    </location>
</feature>
<comment type="caution">
    <text evidence="9">The sequence shown here is derived from an EMBL/GenBank/DDBJ whole genome shotgun (WGS) entry which is preliminary data.</text>
</comment>
<sequence length="413" mass="45805">MGNDVFNVPIFFIVFRETVEAAIIVSVLLSFTEQLMQTGRLAPGERVDEAVGPMDGAHNVRVKKIIKRMRIQIWAGTLTGFFIALCIGAAFIAVFYTKLNDLWAQTEQLWEGIFCLIAAILIFLMGIAFLKMDRSRIKWRYKLAAAFDSSTKNYEVNDPHASEVSAKGGKTGRWALFFLPLITLLREGLEAVVFVGGVSMNTTARAIPLPTVIGLIAGFAVGYIIYRTGSTTTLHWFLIFSTFFLFLIGAGLFTRAIWFFEYYKFAKGVGGDVAETGDGPGSYDVHGNVWHFTYGNPEPGSPTTNGGWQIFNAIFGWNNNASVGTILGYIFYWIGVMMALVWYKWSEGRFTFFGLLKSKAYKERMARREQKAAMSGDFFHTVEKRGDGSSTEGSLETPAVEKNVAPGAPTVSV</sequence>
<dbReference type="KEGG" id="tasa:A1Q1_01775"/>
<dbReference type="GO" id="GO:0033573">
    <property type="term" value="C:high-affinity iron permease complex"/>
    <property type="evidence" value="ECO:0007669"/>
    <property type="project" value="InterPro"/>
</dbReference>
<dbReference type="InterPro" id="IPR036259">
    <property type="entry name" value="MFS_trans_sf"/>
</dbReference>
<keyword evidence="4 8" id="KW-0812">Transmembrane</keyword>
<feature type="transmembrane region" description="Helical" evidence="8">
    <location>
        <begin position="326"/>
        <end position="343"/>
    </location>
</feature>
<organism evidence="9 10">
    <name type="scientific">Trichosporon asahii var. asahii (strain ATCC 90039 / CBS 2479 / JCM 2466 / KCTC 7840 / NBRC 103889/ NCYC 2677 / UAMH 7654)</name>
    <name type="common">Yeast</name>
    <dbReference type="NCBI Taxonomy" id="1186058"/>
    <lineage>
        <taxon>Eukaryota</taxon>
        <taxon>Fungi</taxon>
        <taxon>Dikarya</taxon>
        <taxon>Basidiomycota</taxon>
        <taxon>Agaricomycotina</taxon>
        <taxon>Tremellomycetes</taxon>
        <taxon>Trichosporonales</taxon>
        <taxon>Trichosporonaceae</taxon>
        <taxon>Trichosporon</taxon>
    </lineage>
</organism>
<dbReference type="PANTHER" id="PTHR31632:SF2">
    <property type="entry name" value="PLASMA MEMBRANE IRON PERMEASE"/>
    <property type="match status" value="1"/>
</dbReference>
<dbReference type="SUPFAM" id="SSF103473">
    <property type="entry name" value="MFS general substrate transporter"/>
    <property type="match status" value="1"/>
</dbReference>
<feature type="region of interest" description="Disordered" evidence="7">
    <location>
        <begin position="382"/>
        <end position="413"/>
    </location>
</feature>
<keyword evidence="5 8" id="KW-1133">Transmembrane helix</keyword>
<evidence type="ECO:0008006" key="11">
    <source>
        <dbReference type="Google" id="ProtNLM"/>
    </source>
</evidence>
<dbReference type="RefSeq" id="XP_014180289.1">
    <property type="nucleotide sequence ID" value="XM_014324814.1"/>
</dbReference>
<evidence type="ECO:0000256" key="7">
    <source>
        <dbReference type="SAM" id="MobiDB-lite"/>
    </source>
</evidence>
<dbReference type="InterPro" id="IPR004923">
    <property type="entry name" value="FTR1/Fip1/EfeU"/>
</dbReference>
<evidence type="ECO:0000256" key="6">
    <source>
        <dbReference type="ARBA" id="ARBA00023136"/>
    </source>
</evidence>
<dbReference type="VEuPathDB" id="FungiDB:A1Q1_01775"/>
<dbReference type="Pfam" id="PF03239">
    <property type="entry name" value="FTR1"/>
    <property type="match status" value="1"/>
</dbReference>
<reference evidence="9 10" key="1">
    <citation type="journal article" date="2012" name="Eukaryot. Cell">
        <title>Draft genome sequence of CBS 2479, the standard type strain of Trichosporon asahii.</title>
        <authorList>
            <person name="Yang R.Y."/>
            <person name="Li H.T."/>
            <person name="Zhu H."/>
            <person name="Zhou G.P."/>
            <person name="Wang M."/>
            <person name="Wang L."/>
        </authorList>
    </citation>
    <scope>NUCLEOTIDE SEQUENCE [LARGE SCALE GENOMIC DNA]</scope>
    <source>
        <strain evidence="10">ATCC 90039 / CBS 2479 / JCM 2466 / KCTC 7840 / NCYC 2677 / UAMH 7654</strain>
    </source>
</reference>
<dbReference type="GeneID" id="25985289"/>
<dbReference type="PANTHER" id="PTHR31632">
    <property type="entry name" value="IRON TRANSPORTER FTH1"/>
    <property type="match status" value="1"/>
</dbReference>